<dbReference type="RefSeq" id="WP_311361615.1">
    <property type="nucleotide sequence ID" value="NZ_JAVRIE010000003.1"/>
</dbReference>
<dbReference type="InterPro" id="IPR036890">
    <property type="entry name" value="HATPase_C_sf"/>
</dbReference>
<keyword evidence="14" id="KW-1185">Reference proteome</keyword>
<keyword evidence="9" id="KW-0472">Membrane</keyword>
<dbReference type="SUPFAM" id="SSF52172">
    <property type="entry name" value="CheY-like"/>
    <property type="match status" value="1"/>
</dbReference>
<dbReference type="InterPro" id="IPR018060">
    <property type="entry name" value="HTH_AraC"/>
</dbReference>
<dbReference type="InterPro" id="IPR011006">
    <property type="entry name" value="CheY-like_superfamily"/>
</dbReference>
<keyword evidence="9" id="KW-1133">Transmembrane helix</keyword>
<accession>A0AAW8R0X7</accession>
<evidence type="ECO:0000256" key="8">
    <source>
        <dbReference type="SAM" id="MobiDB-lite"/>
    </source>
</evidence>
<evidence type="ECO:0000256" key="5">
    <source>
        <dbReference type="ARBA" id="ARBA00023125"/>
    </source>
</evidence>
<dbReference type="PANTHER" id="PTHR43547">
    <property type="entry name" value="TWO-COMPONENT HISTIDINE KINASE"/>
    <property type="match status" value="1"/>
</dbReference>
<dbReference type="SMART" id="SM00387">
    <property type="entry name" value="HATPase_c"/>
    <property type="match status" value="1"/>
</dbReference>
<evidence type="ECO:0000256" key="9">
    <source>
        <dbReference type="SAM" id="Phobius"/>
    </source>
</evidence>
<evidence type="ECO:0000256" key="2">
    <source>
        <dbReference type="ARBA" id="ARBA00012438"/>
    </source>
</evidence>
<dbReference type="InterPro" id="IPR005467">
    <property type="entry name" value="His_kinase_dom"/>
</dbReference>
<feature type="domain" description="Response regulatory" evidence="12">
    <location>
        <begin position="1170"/>
        <end position="1285"/>
    </location>
</feature>
<dbReference type="Gene3D" id="2.130.10.10">
    <property type="entry name" value="YVTN repeat-like/Quinoprotein amine dehydrogenase"/>
    <property type="match status" value="1"/>
</dbReference>
<dbReference type="CDD" id="cd00082">
    <property type="entry name" value="HisKA"/>
    <property type="match status" value="1"/>
</dbReference>
<dbReference type="SMART" id="SM00388">
    <property type="entry name" value="HisKA"/>
    <property type="match status" value="1"/>
</dbReference>
<dbReference type="InterPro" id="IPR001789">
    <property type="entry name" value="Sig_transdc_resp-reg_receiver"/>
</dbReference>
<evidence type="ECO:0000256" key="1">
    <source>
        <dbReference type="ARBA" id="ARBA00000085"/>
    </source>
</evidence>
<reference evidence="13 14" key="1">
    <citation type="submission" date="2023-09" db="EMBL/GenBank/DDBJ databases">
        <authorList>
            <person name="Rey-Velasco X."/>
        </authorList>
    </citation>
    <scope>NUCLEOTIDE SEQUENCE [LARGE SCALE GENOMIC DNA]</scope>
    <source>
        <strain evidence="13 14">W409</strain>
    </source>
</reference>
<evidence type="ECO:0000256" key="6">
    <source>
        <dbReference type="ARBA" id="ARBA00023163"/>
    </source>
</evidence>
<sequence>MFLAPSDRFMKVIHDTALVGLSFFIFLFLHFVAHANESGMQAQEQQYQFVGQPLITVYPPNEHGGHNQNWTSIQDKKGFIYVGHTSGISMWDGSSWSNISTPHATPVREIAEWQGELYLGTTNDIAKVSISAAGKLKYTSLLAQYLPNIEEFGEIWSTRSNEHGVLFVSSQFTFFYDGKKLRIVEGAISSKHFIFNIDNEFWYKAKNDQHINKITTHVEQDNIILNHQTLPYTLSSESRVTQILQDKNQKIVFVTESHGVYRLEDTDLLQVLNPSDFPKDTQLYRAIFSSDGYFYITTVYHGLFVLDENLHFLRNYIESDISMNTVFSAQEDRQGNIWLTGIPNIIKMTPAHIISQFKIGNRSTEILRLKETSRGILAAGNGIFKLSASANKLLSPQFLPLSDNQESSVDIIEFKDALVHAKWSGIFELEVNKQSPSHIEQHSSTALNYDARNTLNDILSTRQGKQLVAAGLGRIMQIDPLSGKLIASSSDGAFILDKTKNGVWQKQAILGTNDQLISLQIDESGTLFMGTATGELYYLEQVGLLGDKAELIKLTEQDGLFAGPVELFNIDNTIIISSGGELFSFDGNVLQRYRSSLFTDQWLSDNEAIDKIVQSGALSDGIVGQNERIWYRKNGKSGYFERQDNNQDLSLDNWLEKSIIFDFVPDGGFSDLFITKDGVLWFIRDKGEVYRVNIAKAEQLPNIASVHIRSINRSGEHLDFEKVALQERFLSLLPEQTNLRFSYTSSDHYSAKPILYRTRMAKINDLSATEPTYSASPTWSKWSLETYRDFNELSPASYLFEVEAKDAFGRVTKTEYPLLVLAPWYATPFAIAIFTFLVISLFVLFAYLVQKWRLAQLREKNRFLESIVKERTADVNQKVEQLKHQQILKDRFFSNVSHEFRTPLTLTIGPLEEIVSEHKAEISKDVQYLATTALNNASKMLALVGQVLDLNRLEAGKLPIRVAQHDISMLLRSLQERFDLWAKQHHQTLTTSNCEEPLLLWFDIDQIEKCVSNLLSNAIKYAGEHCEINIDLQIDSRHRKAVISVIDNGKGISEEARDKVFERFYQDKSSEQHTEPGTGIGLALVKEIMHLHQGEVRLVDKQEPGCCFTLELQLGNAHFSSEQIIEPIDIHLHEATGANANQTKTTVPASLESGPFSQPKPKDTSEDRTTLLVVDDNDELLNFISLRLSASYRILQAKNGKDALKLIQHTLPDLIISDVSMPVMDGLQLTESVKKNPETQTIPVILLTAKATKRETVEGFAVGADDYLTKPFDTSELVMRVNAQINARKQVRDSLPISYSSKPAQNTHNAFQEKVQLEINQQLASPSFNVESLAASLFMSRDTLIRKCKKEFGETPLNLIVMHRMQKAHDLLNQHTLSISEVAYACGFESLAYFSRSFKKHFGISPSQSNKIS</sequence>
<keyword evidence="5" id="KW-0238">DNA-binding</keyword>
<dbReference type="InterPro" id="IPR036097">
    <property type="entry name" value="HisK_dim/P_sf"/>
</dbReference>
<keyword evidence="6" id="KW-0804">Transcription</keyword>
<evidence type="ECO:0000259" key="10">
    <source>
        <dbReference type="PROSITE" id="PS01124"/>
    </source>
</evidence>
<evidence type="ECO:0000259" key="12">
    <source>
        <dbReference type="PROSITE" id="PS50110"/>
    </source>
</evidence>
<evidence type="ECO:0000313" key="13">
    <source>
        <dbReference type="EMBL" id="MDT0582842.1"/>
    </source>
</evidence>
<dbReference type="PROSITE" id="PS50110">
    <property type="entry name" value="RESPONSE_REGULATORY"/>
    <property type="match status" value="1"/>
</dbReference>
<dbReference type="SUPFAM" id="SSF55874">
    <property type="entry name" value="ATPase domain of HSP90 chaperone/DNA topoisomerase II/histidine kinase"/>
    <property type="match status" value="1"/>
</dbReference>
<dbReference type="PROSITE" id="PS50109">
    <property type="entry name" value="HIS_KIN"/>
    <property type="match status" value="1"/>
</dbReference>
<dbReference type="Gene3D" id="3.30.565.10">
    <property type="entry name" value="Histidine kinase-like ATPase, C-terminal domain"/>
    <property type="match status" value="1"/>
</dbReference>
<dbReference type="InterPro" id="IPR018062">
    <property type="entry name" value="HTH_AraC-typ_CS"/>
</dbReference>
<dbReference type="PRINTS" id="PR00344">
    <property type="entry name" value="BCTRLSENSOR"/>
</dbReference>
<feature type="transmembrane region" description="Helical" evidence="9">
    <location>
        <begin position="824"/>
        <end position="849"/>
    </location>
</feature>
<dbReference type="CDD" id="cd17574">
    <property type="entry name" value="REC_OmpR"/>
    <property type="match status" value="1"/>
</dbReference>
<evidence type="ECO:0000256" key="7">
    <source>
        <dbReference type="PROSITE-ProRule" id="PRU00169"/>
    </source>
</evidence>
<dbReference type="PROSITE" id="PS00041">
    <property type="entry name" value="HTH_ARAC_FAMILY_1"/>
    <property type="match status" value="1"/>
</dbReference>
<dbReference type="CDD" id="cd00075">
    <property type="entry name" value="HATPase"/>
    <property type="match status" value="1"/>
</dbReference>
<dbReference type="Pfam" id="PF12833">
    <property type="entry name" value="HTH_18"/>
    <property type="match status" value="1"/>
</dbReference>
<dbReference type="SUPFAM" id="SSF46689">
    <property type="entry name" value="Homeodomain-like"/>
    <property type="match status" value="1"/>
</dbReference>
<feature type="domain" description="HTH araC/xylS-type" evidence="10">
    <location>
        <begin position="1313"/>
        <end position="1412"/>
    </location>
</feature>
<dbReference type="InterPro" id="IPR004358">
    <property type="entry name" value="Sig_transdc_His_kin-like_C"/>
</dbReference>
<evidence type="ECO:0000256" key="3">
    <source>
        <dbReference type="ARBA" id="ARBA00022553"/>
    </source>
</evidence>
<dbReference type="PANTHER" id="PTHR43547:SF2">
    <property type="entry name" value="HYBRID SIGNAL TRANSDUCTION HISTIDINE KINASE C"/>
    <property type="match status" value="1"/>
</dbReference>
<dbReference type="EC" id="2.7.13.3" evidence="2"/>
<dbReference type="GO" id="GO:0000155">
    <property type="term" value="F:phosphorelay sensor kinase activity"/>
    <property type="evidence" value="ECO:0007669"/>
    <property type="project" value="InterPro"/>
</dbReference>
<dbReference type="SMART" id="SM00342">
    <property type="entry name" value="HTH_ARAC"/>
    <property type="match status" value="1"/>
</dbReference>
<dbReference type="InterPro" id="IPR013783">
    <property type="entry name" value="Ig-like_fold"/>
</dbReference>
<dbReference type="SUPFAM" id="SSF47384">
    <property type="entry name" value="Homodimeric domain of signal transducing histidine kinase"/>
    <property type="match status" value="1"/>
</dbReference>
<dbReference type="Gene3D" id="3.40.50.2300">
    <property type="match status" value="1"/>
</dbReference>
<gene>
    <name evidence="13" type="ORF">RM544_09830</name>
</gene>
<dbReference type="Pfam" id="PF02518">
    <property type="entry name" value="HATPase_c"/>
    <property type="match status" value="1"/>
</dbReference>
<evidence type="ECO:0000256" key="4">
    <source>
        <dbReference type="ARBA" id="ARBA00023015"/>
    </source>
</evidence>
<comment type="catalytic activity">
    <reaction evidence="1">
        <text>ATP + protein L-histidine = ADP + protein N-phospho-L-histidine.</text>
        <dbReference type="EC" id="2.7.13.3"/>
    </reaction>
</comment>
<dbReference type="GO" id="GO:0003700">
    <property type="term" value="F:DNA-binding transcription factor activity"/>
    <property type="evidence" value="ECO:0007669"/>
    <property type="project" value="InterPro"/>
</dbReference>
<feature type="modified residue" description="4-aspartylphosphate" evidence="7">
    <location>
        <position position="1218"/>
    </location>
</feature>
<dbReference type="Gene3D" id="2.60.40.10">
    <property type="entry name" value="Immunoglobulins"/>
    <property type="match status" value="1"/>
</dbReference>
<dbReference type="PROSITE" id="PS01124">
    <property type="entry name" value="HTH_ARAC_FAMILY_2"/>
    <property type="match status" value="1"/>
</dbReference>
<name>A0AAW8R0X7_9ALTE</name>
<dbReference type="GO" id="GO:0043565">
    <property type="term" value="F:sequence-specific DNA binding"/>
    <property type="evidence" value="ECO:0007669"/>
    <property type="project" value="InterPro"/>
</dbReference>
<dbReference type="SMART" id="SM00448">
    <property type="entry name" value="REC"/>
    <property type="match status" value="1"/>
</dbReference>
<feature type="region of interest" description="Disordered" evidence="8">
    <location>
        <begin position="1146"/>
        <end position="1167"/>
    </location>
</feature>
<dbReference type="Gene3D" id="1.10.10.60">
    <property type="entry name" value="Homeodomain-like"/>
    <property type="match status" value="1"/>
</dbReference>
<dbReference type="InterPro" id="IPR003661">
    <property type="entry name" value="HisK_dim/P_dom"/>
</dbReference>
<evidence type="ECO:0000259" key="11">
    <source>
        <dbReference type="PROSITE" id="PS50109"/>
    </source>
</evidence>
<dbReference type="InterPro" id="IPR009057">
    <property type="entry name" value="Homeodomain-like_sf"/>
</dbReference>
<organism evidence="13 14">
    <name type="scientific">Brumicola blandensis</name>
    <dbReference type="NCBI Taxonomy" id="3075611"/>
    <lineage>
        <taxon>Bacteria</taxon>
        <taxon>Pseudomonadati</taxon>
        <taxon>Pseudomonadota</taxon>
        <taxon>Gammaproteobacteria</taxon>
        <taxon>Alteromonadales</taxon>
        <taxon>Alteromonadaceae</taxon>
        <taxon>Brumicola</taxon>
    </lineage>
</organism>
<keyword evidence="3 7" id="KW-0597">Phosphoprotein</keyword>
<comment type="caution">
    <text evidence="13">The sequence shown here is derived from an EMBL/GenBank/DDBJ whole genome shotgun (WGS) entry which is preliminary data.</text>
</comment>
<protein>
    <recommendedName>
        <fullName evidence="2">histidine kinase</fullName>
        <ecNumber evidence="2">2.7.13.3</ecNumber>
    </recommendedName>
</protein>
<dbReference type="Pfam" id="PF00512">
    <property type="entry name" value="HisKA"/>
    <property type="match status" value="1"/>
</dbReference>
<dbReference type="Pfam" id="PF00072">
    <property type="entry name" value="Response_reg"/>
    <property type="match status" value="1"/>
</dbReference>
<proteinExistence type="predicted"/>
<keyword evidence="9" id="KW-0812">Transmembrane</keyword>
<dbReference type="Proteomes" id="UP001249020">
    <property type="component" value="Unassembled WGS sequence"/>
</dbReference>
<dbReference type="InterPro" id="IPR003594">
    <property type="entry name" value="HATPase_dom"/>
</dbReference>
<dbReference type="InterPro" id="IPR015943">
    <property type="entry name" value="WD40/YVTN_repeat-like_dom_sf"/>
</dbReference>
<feature type="domain" description="Histidine kinase" evidence="11">
    <location>
        <begin position="895"/>
        <end position="1116"/>
    </location>
</feature>
<keyword evidence="4" id="KW-0805">Transcription regulation</keyword>
<evidence type="ECO:0000313" key="14">
    <source>
        <dbReference type="Proteomes" id="UP001249020"/>
    </source>
</evidence>
<dbReference type="Gene3D" id="1.10.287.130">
    <property type="match status" value="1"/>
</dbReference>
<dbReference type="EMBL" id="JAVRIE010000003">
    <property type="protein sequence ID" value="MDT0582842.1"/>
    <property type="molecule type" value="Genomic_DNA"/>
</dbReference>